<dbReference type="InterPro" id="IPR013922">
    <property type="entry name" value="Cyclin_PHO80-like"/>
</dbReference>
<sequence length="414" mass="45594">MSRSRHNPTHPASLLKLDQHDRKLVNSLKTRVPSEFFHYVADSTSRVIRISDDDAPSTPPLTPGSESSGKADNWWEKGLGEDEDLPELSEFIRGLAAQSNVQMPTLSVTLVYLGRLREKLPAVATGMKCTRHRVFLAVLICAAKYLNDSSPKNMHWQKYGKYFSLAEVNLMEKQLLYLLDYQLRVTESELIAHMQPFWREQEPQPLPTTPTSIRRVSETRPLSTPIDSPPLTPASASLSVSVGKPSYAPAYPTPPEPRWAVRHVGGSFDAAHRPLSIPARRSSSQPMAMAAPSPSTYFHNLHLEAPTPGLARRDSVDSQGSSSSLASSLDNTPQEAWTSRHGTLVSSTPSGQLSVMTPGLPRKASYTARPGSIFVVKPDTEHEPIVLPSPSSLLKKIVGRQPTSLRTMRKTSVV</sequence>
<feature type="region of interest" description="Disordered" evidence="1">
    <location>
        <begin position="50"/>
        <end position="76"/>
    </location>
</feature>
<dbReference type="InterPro" id="IPR006671">
    <property type="entry name" value="Cyclin_N"/>
</dbReference>
<dbReference type="EMBL" id="RSCD01000013">
    <property type="protein sequence ID" value="RSH89502.1"/>
    <property type="molecule type" value="Genomic_DNA"/>
</dbReference>
<dbReference type="AlphaFoldDB" id="A0A427YEJ3"/>
<feature type="compositionally biased region" description="Low complexity" evidence="1">
    <location>
        <begin position="317"/>
        <end position="328"/>
    </location>
</feature>
<feature type="region of interest" description="Disordered" evidence="1">
    <location>
        <begin position="308"/>
        <end position="362"/>
    </location>
</feature>
<accession>A0A427YEJ3</accession>
<dbReference type="STRING" id="1890683.A0A427YEJ3"/>
<dbReference type="Proteomes" id="UP000279259">
    <property type="component" value="Unassembled WGS sequence"/>
</dbReference>
<dbReference type="GO" id="GO:0000307">
    <property type="term" value="C:cyclin-dependent protein kinase holoenzyme complex"/>
    <property type="evidence" value="ECO:0007669"/>
    <property type="project" value="TreeGrafter"/>
</dbReference>
<dbReference type="GO" id="GO:0019901">
    <property type="term" value="F:protein kinase binding"/>
    <property type="evidence" value="ECO:0007669"/>
    <property type="project" value="InterPro"/>
</dbReference>
<evidence type="ECO:0000259" key="2">
    <source>
        <dbReference type="Pfam" id="PF00134"/>
    </source>
</evidence>
<protein>
    <recommendedName>
        <fullName evidence="2">Cyclin N-terminal domain-containing protein</fullName>
    </recommendedName>
</protein>
<dbReference type="OrthoDB" id="10250320at2759"/>
<proteinExistence type="predicted"/>
<feature type="domain" description="Cyclin N-terminal" evidence="2">
    <location>
        <begin position="87"/>
        <end position="184"/>
    </location>
</feature>
<dbReference type="CDD" id="cd20557">
    <property type="entry name" value="CYCLIN_ScPCL1-like"/>
    <property type="match status" value="1"/>
</dbReference>
<dbReference type="InterPro" id="IPR036915">
    <property type="entry name" value="Cyclin-like_sf"/>
</dbReference>
<dbReference type="Gene3D" id="1.10.472.10">
    <property type="entry name" value="Cyclin-like"/>
    <property type="match status" value="1"/>
</dbReference>
<evidence type="ECO:0000313" key="4">
    <source>
        <dbReference type="Proteomes" id="UP000279259"/>
    </source>
</evidence>
<reference evidence="3 4" key="1">
    <citation type="submission" date="2018-11" db="EMBL/GenBank/DDBJ databases">
        <title>Genome sequence of Saitozyma podzolica DSM 27192.</title>
        <authorList>
            <person name="Aliyu H."/>
            <person name="Gorte O."/>
            <person name="Ochsenreither K."/>
        </authorList>
    </citation>
    <scope>NUCLEOTIDE SEQUENCE [LARGE SCALE GENOMIC DNA]</scope>
    <source>
        <strain evidence="3 4">DSM 27192</strain>
    </source>
</reference>
<organism evidence="3 4">
    <name type="scientific">Saitozyma podzolica</name>
    <dbReference type="NCBI Taxonomy" id="1890683"/>
    <lineage>
        <taxon>Eukaryota</taxon>
        <taxon>Fungi</taxon>
        <taxon>Dikarya</taxon>
        <taxon>Basidiomycota</taxon>
        <taxon>Agaricomycotina</taxon>
        <taxon>Tremellomycetes</taxon>
        <taxon>Tremellales</taxon>
        <taxon>Trimorphomycetaceae</taxon>
        <taxon>Saitozyma</taxon>
    </lineage>
</organism>
<name>A0A427YEJ3_9TREE</name>
<dbReference type="Pfam" id="PF00134">
    <property type="entry name" value="Cyclin_N"/>
    <property type="match status" value="1"/>
</dbReference>
<dbReference type="PANTHER" id="PTHR15615">
    <property type="match status" value="1"/>
</dbReference>
<dbReference type="PANTHER" id="PTHR15615:SF10">
    <property type="entry name" value="PHO85 CYCLIN-2-RELATED"/>
    <property type="match status" value="1"/>
</dbReference>
<keyword evidence="4" id="KW-1185">Reference proteome</keyword>
<feature type="compositionally biased region" description="Polar residues" evidence="1">
    <location>
        <begin position="329"/>
        <end position="355"/>
    </location>
</feature>
<dbReference type="GO" id="GO:0005634">
    <property type="term" value="C:nucleus"/>
    <property type="evidence" value="ECO:0007669"/>
    <property type="project" value="TreeGrafter"/>
</dbReference>
<dbReference type="SUPFAM" id="SSF47954">
    <property type="entry name" value="Cyclin-like"/>
    <property type="match status" value="1"/>
</dbReference>
<evidence type="ECO:0000256" key="1">
    <source>
        <dbReference type="SAM" id="MobiDB-lite"/>
    </source>
</evidence>
<gene>
    <name evidence="3" type="ORF">EHS25_002052</name>
</gene>
<dbReference type="GO" id="GO:0016538">
    <property type="term" value="F:cyclin-dependent protein serine/threonine kinase regulator activity"/>
    <property type="evidence" value="ECO:0007669"/>
    <property type="project" value="TreeGrafter"/>
</dbReference>
<comment type="caution">
    <text evidence="3">The sequence shown here is derived from an EMBL/GenBank/DDBJ whole genome shotgun (WGS) entry which is preliminary data.</text>
</comment>
<evidence type="ECO:0000313" key="3">
    <source>
        <dbReference type="EMBL" id="RSH89502.1"/>
    </source>
</evidence>
<feature type="region of interest" description="Disordered" evidence="1">
    <location>
        <begin position="201"/>
        <end position="238"/>
    </location>
</feature>